<dbReference type="Pfam" id="PF07730">
    <property type="entry name" value="HisKA_3"/>
    <property type="match status" value="1"/>
</dbReference>
<feature type="transmembrane region" description="Helical" evidence="10">
    <location>
        <begin position="140"/>
        <end position="160"/>
    </location>
</feature>
<feature type="transmembrane region" description="Helical" evidence="10">
    <location>
        <begin position="12"/>
        <end position="33"/>
    </location>
</feature>
<evidence type="ECO:0000256" key="7">
    <source>
        <dbReference type="ARBA" id="ARBA00022840"/>
    </source>
</evidence>
<feature type="transmembrane region" description="Helical" evidence="10">
    <location>
        <begin position="247"/>
        <end position="267"/>
    </location>
</feature>
<feature type="domain" description="Histidine kinase/HSP90-like ATPase" evidence="11">
    <location>
        <begin position="585"/>
        <end position="742"/>
    </location>
</feature>
<keyword evidence="7" id="KW-0067">ATP-binding</keyword>
<evidence type="ECO:0000259" key="11">
    <source>
        <dbReference type="SMART" id="SM00387"/>
    </source>
</evidence>
<keyword evidence="5" id="KW-0547">Nucleotide-binding</keyword>
<comment type="catalytic activity">
    <reaction evidence="1">
        <text>ATP + protein L-histidine = ADP + protein N-phospho-L-histidine.</text>
        <dbReference type="EC" id="2.7.13.3"/>
    </reaction>
</comment>
<dbReference type="CDD" id="cd16917">
    <property type="entry name" value="HATPase_UhpB-NarQ-NarX-like"/>
    <property type="match status" value="1"/>
</dbReference>
<evidence type="ECO:0000256" key="9">
    <source>
        <dbReference type="SAM" id="MobiDB-lite"/>
    </source>
</evidence>
<feature type="compositionally biased region" description="Gly residues" evidence="9">
    <location>
        <begin position="639"/>
        <end position="649"/>
    </location>
</feature>
<name>A0ABX9LEF8_9ACTN</name>
<evidence type="ECO:0000256" key="5">
    <source>
        <dbReference type="ARBA" id="ARBA00022741"/>
    </source>
</evidence>
<comment type="caution">
    <text evidence="12">The sequence shown here is derived from an EMBL/GenBank/DDBJ whole genome shotgun (WGS) entry which is preliminary data.</text>
</comment>
<dbReference type="InterPro" id="IPR036890">
    <property type="entry name" value="HATPase_C_sf"/>
</dbReference>
<dbReference type="EC" id="2.7.13.3" evidence="2"/>
<gene>
    <name evidence="12" type="ORF">DI270_024765</name>
</gene>
<evidence type="ECO:0000256" key="10">
    <source>
        <dbReference type="SAM" id="Phobius"/>
    </source>
</evidence>
<evidence type="ECO:0000256" key="4">
    <source>
        <dbReference type="ARBA" id="ARBA00022679"/>
    </source>
</evidence>
<feature type="transmembrane region" description="Helical" evidence="10">
    <location>
        <begin position="224"/>
        <end position="241"/>
    </location>
</feature>
<keyword evidence="6 12" id="KW-0418">Kinase</keyword>
<dbReference type="SUPFAM" id="SSF55874">
    <property type="entry name" value="ATPase domain of HSP90 chaperone/DNA topoisomerase II/histidine kinase"/>
    <property type="match status" value="1"/>
</dbReference>
<evidence type="ECO:0000256" key="3">
    <source>
        <dbReference type="ARBA" id="ARBA00022553"/>
    </source>
</evidence>
<dbReference type="PANTHER" id="PTHR24421">
    <property type="entry name" value="NITRATE/NITRITE SENSOR PROTEIN NARX-RELATED"/>
    <property type="match status" value="1"/>
</dbReference>
<dbReference type="InterPro" id="IPR003594">
    <property type="entry name" value="HATPase_dom"/>
</dbReference>
<evidence type="ECO:0000256" key="8">
    <source>
        <dbReference type="ARBA" id="ARBA00023012"/>
    </source>
</evidence>
<dbReference type="GO" id="GO:0016301">
    <property type="term" value="F:kinase activity"/>
    <property type="evidence" value="ECO:0007669"/>
    <property type="project" value="UniProtKB-KW"/>
</dbReference>
<feature type="transmembrane region" description="Helical" evidence="10">
    <location>
        <begin position="109"/>
        <end position="128"/>
    </location>
</feature>
<organism evidence="12 13">
    <name type="scientific">Microbispora triticiradicis</name>
    <dbReference type="NCBI Taxonomy" id="2200763"/>
    <lineage>
        <taxon>Bacteria</taxon>
        <taxon>Bacillati</taxon>
        <taxon>Actinomycetota</taxon>
        <taxon>Actinomycetes</taxon>
        <taxon>Streptosporangiales</taxon>
        <taxon>Streptosporangiaceae</taxon>
        <taxon>Microbispora</taxon>
    </lineage>
</organism>
<dbReference type="InterPro" id="IPR011712">
    <property type="entry name" value="Sig_transdc_His_kin_sub3_dim/P"/>
</dbReference>
<keyword evidence="10" id="KW-1133">Transmembrane helix</keyword>
<dbReference type="RefSeq" id="WP_117408548.1">
    <property type="nucleotide sequence ID" value="NZ_QFZU02000131.1"/>
</dbReference>
<evidence type="ECO:0000313" key="12">
    <source>
        <dbReference type="EMBL" id="RGA02364.1"/>
    </source>
</evidence>
<evidence type="ECO:0000256" key="6">
    <source>
        <dbReference type="ARBA" id="ARBA00022777"/>
    </source>
</evidence>
<keyword evidence="10" id="KW-0472">Membrane</keyword>
<feature type="region of interest" description="Disordered" evidence="9">
    <location>
        <begin position="621"/>
        <end position="661"/>
    </location>
</feature>
<keyword evidence="3" id="KW-0597">Phosphoprotein</keyword>
<proteinExistence type="predicted"/>
<sequence>MDENPPAFPARAMAYAMAAVALGLTLLGVVVQLRLPAEWQPHPAVPPDAGIALTFPATGAFLVSRRPRLIMAWLMCAGGLLGSVNVAFTAFTFYWASQGEMGAAIAARAVYLVGWAVAGLMLAVLLPLYSPDGRLPSRGWRAVVVLGVLTTVILIVMGLVRPDPDPADYPWPEVIHNPLEIRALAPYYQSLWLAPQVLVQVCVVAALASLALRMRRADPATRRQIAWPLLFFAVYVLLYLLGASASVAATLWTALIPPSILFAVLRYRLYGIDTLISRTFVSVGLLVVVGAVYFGVGAASSLFVSGYHQVAGLAAALFAGAFFQPLRRALQGVVDRALYGPVGDPALLAERLTQEVRRADPADALASVVTVVRDGLAVEGVAVEIADGSPRYVESGHVGPEPREVPLVWHGEPVGRLLVGPPGARRFAAAHDERVLATLLPYVADVAHAVRMAADLQRSRERILAAREEERRRLRRDLHDGLGQTLGAMAMTINIARMSLTRSPSAADGLLRDLRVGMDAVAGDIRELVYGLRPPALDDLGLAGAVRALAAETLPAGGSGHEEDAPAPVDVAVRAEGDLAGLPAAVEVAVYRIVQEALNNVRRHARATRVQVEVTRTGAAAETEAVARPGAGMEARSGAGAGPGAGAETGPGAEAKAGAGAGPGAAAAEVEAGAGAGARAEDGGGELRVRITDDGIGLPAHLRAGVGMSSMRERAAELGGSCTVTAPDIGGTVVEARFPLTS</sequence>
<keyword evidence="4" id="KW-0808">Transferase</keyword>
<accession>A0ABX9LEF8</accession>
<dbReference type="Proteomes" id="UP000262538">
    <property type="component" value="Unassembled WGS sequence"/>
</dbReference>
<keyword evidence="8" id="KW-0902">Two-component regulatory system</keyword>
<dbReference type="PANTHER" id="PTHR24421:SF10">
    <property type="entry name" value="NITRATE_NITRITE SENSOR PROTEIN NARQ"/>
    <property type="match status" value="1"/>
</dbReference>
<dbReference type="SMART" id="SM00387">
    <property type="entry name" value="HATPase_c"/>
    <property type="match status" value="1"/>
</dbReference>
<dbReference type="EMBL" id="QFZU02000131">
    <property type="protein sequence ID" value="RGA02364.1"/>
    <property type="molecule type" value="Genomic_DNA"/>
</dbReference>
<feature type="transmembrane region" description="Helical" evidence="10">
    <location>
        <begin position="45"/>
        <end position="63"/>
    </location>
</feature>
<feature type="transmembrane region" description="Helical" evidence="10">
    <location>
        <begin position="192"/>
        <end position="212"/>
    </location>
</feature>
<keyword evidence="13" id="KW-1185">Reference proteome</keyword>
<feature type="transmembrane region" description="Helical" evidence="10">
    <location>
        <begin position="279"/>
        <end position="300"/>
    </location>
</feature>
<keyword evidence="10" id="KW-0812">Transmembrane</keyword>
<feature type="transmembrane region" description="Helical" evidence="10">
    <location>
        <begin position="70"/>
        <end position="97"/>
    </location>
</feature>
<reference evidence="12 13" key="1">
    <citation type="submission" date="2018-08" db="EMBL/GenBank/DDBJ databases">
        <title>Microbispora. triticiradicis sp. nov., a novel actinomycete isolated from the root of wheat (Triticum aestivum L.)).</title>
        <authorList>
            <person name="Han C."/>
        </authorList>
    </citation>
    <scope>NUCLEOTIDE SEQUENCE [LARGE SCALE GENOMIC DNA]</scope>
    <source>
        <strain evidence="12 13">NEAU-HRDPA2-9</strain>
    </source>
</reference>
<protein>
    <recommendedName>
        <fullName evidence="2">histidine kinase</fullName>
        <ecNumber evidence="2">2.7.13.3</ecNumber>
    </recommendedName>
</protein>
<dbReference type="Gene3D" id="1.20.5.1930">
    <property type="match status" value="1"/>
</dbReference>
<evidence type="ECO:0000256" key="2">
    <source>
        <dbReference type="ARBA" id="ARBA00012438"/>
    </source>
</evidence>
<feature type="compositionally biased region" description="Low complexity" evidence="9">
    <location>
        <begin position="650"/>
        <end position="661"/>
    </location>
</feature>
<evidence type="ECO:0000256" key="1">
    <source>
        <dbReference type="ARBA" id="ARBA00000085"/>
    </source>
</evidence>
<dbReference type="Gene3D" id="3.30.565.10">
    <property type="entry name" value="Histidine kinase-like ATPase, C-terminal domain"/>
    <property type="match status" value="2"/>
</dbReference>
<evidence type="ECO:0000313" key="13">
    <source>
        <dbReference type="Proteomes" id="UP000262538"/>
    </source>
</evidence>
<dbReference type="InterPro" id="IPR050482">
    <property type="entry name" value="Sensor_HK_TwoCompSys"/>
</dbReference>